<reference evidence="1 2" key="1">
    <citation type="journal article" date="2015" name="Genome Biol. Evol.">
        <title>Comparative Genomics of a Bacterivorous Green Alga Reveals Evolutionary Causalities and Consequences of Phago-Mixotrophic Mode of Nutrition.</title>
        <authorList>
            <person name="Burns J.A."/>
            <person name="Paasch A."/>
            <person name="Narechania A."/>
            <person name="Kim E."/>
        </authorList>
    </citation>
    <scope>NUCLEOTIDE SEQUENCE [LARGE SCALE GENOMIC DNA]</scope>
    <source>
        <strain evidence="1 2">PLY_AMNH</strain>
    </source>
</reference>
<gene>
    <name evidence="1" type="ORF">CYMTET_43679</name>
</gene>
<organism evidence="1 2">
    <name type="scientific">Cymbomonas tetramitiformis</name>
    <dbReference type="NCBI Taxonomy" id="36881"/>
    <lineage>
        <taxon>Eukaryota</taxon>
        <taxon>Viridiplantae</taxon>
        <taxon>Chlorophyta</taxon>
        <taxon>Pyramimonadophyceae</taxon>
        <taxon>Pyramimonadales</taxon>
        <taxon>Pyramimonadaceae</taxon>
        <taxon>Cymbomonas</taxon>
    </lineage>
</organism>
<dbReference type="Proteomes" id="UP001190700">
    <property type="component" value="Unassembled WGS sequence"/>
</dbReference>
<dbReference type="AlphaFoldDB" id="A0AAE0C2Z4"/>
<evidence type="ECO:0000313" key="1">
    <source>
        <dbReference type="EMBL" id="KAK3246798.1"/>
    </source>
</evidence>
<comment type="caution">
    <text evidence="1">The sequence shown here is derived from an EMBL/GenBank/DDBJ whole genome shotgun (WGS) entry which is preliminary data.</text>
</comment>
<proteinExistence type="predicted"/>
<dbReference type="EMBL" id="LGRX02029461">
    <property type="protein sequence ID" value="KAK3246798.1"/>
    <property type="molecule type" value="Genomic_DNA"/>
</dbReference>
<name>A0AAE0C2Z4_9CHLO</name>
<sequence>MCSLESPDLFCATSSIAFCLKEMTGLLTQRNKNHQVYTYSSEEAHGLPRMCPRRPEDLFKSAHFSLAQPFSH</sequence>
<protein>
    <submittedName>
        <fullName evidence="1">Uncharacterized protein</fullName>
    </submittedName>
</protein>
<accession>A0AAE0C2Z4</accession>
<keyword evidence="2" id="KW-1185">Reference proteome</keyword>
<evidence type="ECO:0000313" key="2">
    <source>
        <dbReference type="Proteomes" id="UP001190700"/>
    </source>
</evidence>